<dbReference type="EMBL" id="JBCEZU010000023">
    <property type="protein sequence ID" value="KAK9538401.1"/>
    <property type="molecule type" value="Genomic_DNA"/>
</dbReference>
<name>A0AAW1FUK3_ZOAVI</name>
<organism evidence="2 3">
    <name type="scientific">Zoarces viviparus</name>
    <name type="common">Viviparous eelpout</name>
    <name type="synonym">Blennius viviparus</name>
    <dbReference type="NCBI Taxonomy" id="48416"/>
    <lineage>
        <taxon>Eukaryota</taxon>
        <taxon>Metazoa</taxon>
        <taxon>Chordata</taxon>
        <taxon>Craniata</taxon>
        <taxon>Vertebrata</taxon>
        <taxon>Euteleostomi</taxon>
        <taxon>Actinopterygii</taxon>
        <taxon>Neopterygii</taxon>
        <taxon>Teleostei</taxon>
        <taxon>Neoteleostei</taxon>
        <taxon>Acanthomorphata</taxon>
        <taxon>Eupercaria</taxon>
        <taxon>Perciformes</taxon>
        <taxon>Cottioidei</taxon>
        <taxon>Zoarcales</taxon>
        <taxon>Zoarcidae</taxon>
        <taxon>Zoarcinae</taxon>
        <taxon>Zoarces</taxon>
    </lineage>
</organism>
<keyword evidence="3" id="KW-1185">Reference proteome</keyword>
<accession>A0AAW1FUK3</accession>
<protein>
    <submittedName>
        <fullName evidence="2">Uncharacterized protein</fullName>
    </submittedName>
</protein>
<evidence type="ECO:0000313" key="2">
    <source>
        <dbReference type="EMBL" id="KAK9538401.1"/>
    </source>
</evidence>
<dbReference type="Proteomes" id="UP001488805">
    <property type="component" value="Unassembled WGS sequence"/>
</dbReference>
<gene>
    <name evidence="2" type="ORF">VZT92_003572</name>
</gene>
<sequence>MFRDKINRPSPQNNRRPLASAGAGQQQPEGQRLGVLPQPDFPLKDSGLSTGTKGGVVAVRPRGGWEAAGEDIRMMSSSEKLRRRSRVFVLSSFVILSLIFNNYS</sequence>
<reference evidence="2 3" key="1">
    <citation type="journal article" date="2024" name="Genome Biol. Evol.">
        <title>Chromosome-level genome assembly of the viviparous eelpout Zoarces viviparus.</title>
        <authorList>
            <person name="Fuhrmann N."/>
            <person name="Brasseur M.V."/>
            <person name="Bakowski C.E."/>
            <person name="Podsiadlowski L."/>
            <person name="Prost S."/>
            <person name="Krehenwinkel H."/>
            <person name="Mayer C."/>
        </authorList>
    </citation>
    <scope>NUCLEOTIDE SEQUENCE [LARGE SCALE GENOMIC DNA]</scope>
    <source>
        <strain evidence="2">NO-MEL_2022_Ind0_liver</strain>
    </source>
</reference>
<evidence type="ECO:0000313" key="3">
    <source>
        <dbReference type="Proteomes" id="UP001488805"/>
    </source>
</evidence>
<evidence type="ECO:0000256" key="1">
    <source>
        <dbReference type="SAM" id="MobiDB-lite"/>
    </source>
</evidence>
<feature type="region of interest" description="Disordered" evidence="1">
    <location>
        <begin position="1"/>
        <end position="55"/>
    </location>
</feature>
<comment type="caution">
    <text evidence="2">The sequence shown here is derived from an EMBL/GenBank/DDBJ whole genome shotgun (WGS) entry which is preliminary data.</text>
</comment>
<dbReference type="AlphaFoldDB" id="A0AAW1FUK3"/>
<proteinExistence type="predicted"/>